<comment type="caution">
    <text evidence="2">The sequence shown here is derived from an EMBL/GenBank/DDBJ whole genome shotgun (WGS) entry which is preliminary data.</text>
</comment>
<evidence type="ECO:0000313" key="2">
    <source>
        <dbReference type="EMBL" id="KAJ7193550.1"/>
    </source>
</evidence>
<protein>
    <submittedName>
        <fullName evidence="2">Uncharacterized protein</fullName>
    </submittedName>
</protein>
<keyword evidence="1" id="KW-1133">Transmembrane helix</keyword>
<evidence type="ECO:0000313" key="3">
    <source>
        <dbReference type="Proteomes" id="UP001219525"/>
    </source>
</evidence>
<proteinExistence type="predicted"/>
<organism evidence="2 3">
    <name type="scientific">Mycena pura</name>
    <dbReference type="NCBI Taxonomy" id="153505"/>
    <lineage>
        <taxon>Eukaryota</taxon>
        <taxon>Fungi</taxon>
        <taxon>Dikarya</taxon>
        <taxon>Basidiomycota</taxon>
        <taxon>Agaricomycotina</taxon>
        <taxon>Agaricomycetes</taxon>
        <taxon>Agaricomycetidae</taxon>
        <taxon>Agaricales</taxon>
        <taxon>Marasmiineae</taxon>
        <taxon>Mycenaceae</taxon>
        <taxon>Mycena</taxon>
    </lineage>
</organism>
<keyword evidence="1" id="KW-0812">Transmembrane</keyword>
<reference evidence="2" key="1">
    <citation type="submission" date="2023-03" db="EMBL/GenBank/DDBJ databases">
        <title>Massive genome expansion in bonnet fungi (Mycena s.s.) driven by repeated elements and novel gene families across ecological guilds.</title>
        <authorList>
            <consortium name="Lawrence Berkeley National Laboratory"/>
            <person name="Harder C.B."/>
            <person name="Miyauchi S."/>
            <person name="Viragh M."/>
            <person name="Kuo A."/>
            <person name="Thoen E."/>
            <person name="Andreopoulos B."/>
            <person name="Lu D."/>
            <person name="Skrede I."/>
            <person name="Drula E."/>
            <person name="Henrissat B."/>
            <person name="Morin E."/>
            <person name="Kohler A."/>
            <person name="Barry K."/>
            <person name="LaButti K."/>
            <person name="Morin E."/>
            <person name="Salamov A."/>
            <person name="Lipzen A."/>
            <person name="Mereny Z."/>
            <person name="Hegedus B."/>
            <person name="Baldrian P."/>
            <person name="Stursova M."/>
            <person name="Weitz H."/>
            <person name="Taylor A."/>
            <person name="Grigoriev I.V."/>
            <person name="Nagy L.G."/>
            <person name="Martin F."/>
            <person name="Kauserud H."/>
        </authorList>
    </citation>
    <scope>NUCLEOTIDE SEQUENCE</scope>
    <source>
        <strain evidence="2">9144</strain>
    </source>
</reference>
<dbReference type="Proteomes" id="UP001219525">
    <property type="component" value="Unassembled WGS sequence"/>
</dbReference>
<keyword evidence="1" id="KW-0472">Membrane</keyword>
<accession>A0AAD6Y2I9</accession>
<gene>
    <name evidence="2" type="ORF">GGX14DRAFT_588523</name>
</gene>
<evidence type="ECO:0000256" key="1">
    <source>
        <dbReference type="SAM" id="Phobius"/>
    </source>
</evidence>
<name>A0AAD6Y2I9_9AGAR</name>
<feature type="transmembrane region" description="Helical" evidence="1">
    <location>
        <begin position="71"/>
        <end position="89"/>
    </location>
</feature>
<dbReference type="AlphaFoldDB" id="A0AAD6Y2I9"/>
<keyword evidence="3" id="KW-1185">Reference proteome</keyword>
<feature type="transmembrane region" description="Helical" evidence="1">
    <location>
        <begin position="26"/>
        <end position="50"/>
    </location>
</feature>
<sequence>MGIEVCSWLGETTLYRGQKLLLPAKLVYIIVGQTALLSLALGFLAAVRANGHIPLAQGPAIFFEENPQAKTYIVTFLATTLSTFSSFLFTQAVRHAIVISLTRPVPISTLGFGILISRKSLIFNREYKWVVISAVLFLATLAQTARQHYIESSLLSIVDQSGAASATAQAGYPALVDFGGWAHDTSTRGIFPIQLQDFTDTAGDVNLRNLTKLSAINNELFPPSISAITYAMSQQGLGANVSCRTADLDETTDPPLVREAQPYGDFTYWNVSTVCSDDGYVSVGAFSSNNNTLFSINCHGNVDNSGKLEPTYTAIIDGQNAYSGTFVCSVTPQIQNTITNYTDSIISSHFDESSTPVPAKDIGWAALYAVSAAVNYGQSELRNSIGDSIQAIFADEALYGKGTTDGYLELLEAYISGIVEFTGTAIKTNLTLVGGPFNGNPPANMTRYIAGHATVSTVGWQYNTVTSSLVLIPAVFVGLVCIFITLVAQWYNRGIPLHHADFDPNNPWRLMAAASAGGMTSVFHGVDEDHVKEGLENRVMLGQVGGRDGFVHV</sequence>
<dbReference type="EMBL" id="JARJCW010000107">
    <property type="protein sequence ID" value="KAJ7193550.1"/>
    <property type="molecule type" value="Genomic_DNA"/>
</dbReference>
<feature type="transmembrane region" description="Helical" evidence="1">
    <location>
        <begin position="470"/>
        <end position="491"/>
    </location>
</feature>